<feature type="region of interest" description="Disordered" evidence="1">
    <location>
        <begin position="26"/>
        <end position="50"/>
    </location>
</feature>
<sequence>MESNRNFKNPLKNILDNPQSVLKGCDDSLSGKISKTDNQDQANKAQRDEESSDIGIEFKLIEKNNSQGNIKFLLYPDKNELNFQSKFLPNVKFEVRRSFRPLNDPTEHSEVNVSLYEQDIAKRPKYVHDLENFVKKETLIITSDRSMDEKKFQDLNNKMIFSLHS</sequence>
<evidence type="ECO:0000313" key="3">
    <source>
        <dbReference type="Proteomes" id="UP000663879"/>
    </source>
</evidence>
<keyword evidence="3" id="KW-1185">Reference proteome</keyword>
<protein>
    <submittedName>
        <fullName evidence="2">Uncharacterized protein</fullName>
    </submittedName>
</protein>
<evidence type="ECO:0000256" key="1">
    <source>
        <dbReference type="SAM" id="MobiDB-lite"/>
    </source>
</evidence>
<dbReference type="Proteomes" id="UP000663879">
    <property type="component" value="Unassembled WGS sequence"/>
</dbReference>
<dbReference type="AlphaFoldDB" id="A0A814N668"/>
<reference evidence="2" key="1">
    <citation type="submission" date="2021-02" db="EMBL/GenBank/DDBJ databases">
        <authorList>
            <person name="Nowell W R."/>
        </authorList>
    </citation>
    <scope>NUCLEOTIDE SEQUENCE</scope>
    <source>
        <strain evidence="2">Ploen Becks lab</strain>
    </source>
</reference>
<accession>A0A814N668</accession>
<name>A0A814N668_9BILA</name>
<proteinExistence type="predicted"/>
<dbReference type="EMBL" id="CAJNOC010006938">
    <property type="protein sequence ID" value="CAF1088918.1"/>
    <property type="molecule type" value="Genomic_DNA"/>
</dbReference>
<gene>
    <name evidence="2" type="ORF">OXX778_LOCUS20568</name>
</gene>
<comment type="caution">
    <text evidence="2">The sequence shown here is derived from an EMBL/GenBank/DDBJ whole genome shotgun (WGS) entry which is preliminary data.</text>
</comment>
<organism evidence="2 3">
    <name type="scientific">Brachionus calyciflorus</name>
    <dbReference type="NCBI Taxonomy" id="104777"/>
    <lineage>
        <taxon>Eukaryota</taxon>
        <taxon>Metazoa</taxon>
        <taxon>Spiralia</taxon>
        <taxon>Gnathifera</taxon>
        <taxon>Rotifera</taxon>
        <taxon>Eurotatoria</taxon>
        <taxon>Monogononta</taxon>
        <taxon>Pseudotrocha</taxon>
        <taxon>Ploima</taxon>
        <taxon>Brachionidae</taxon>
        <taxon>Brachionus</taxon>
    </lineage>
</organism>
<evidence type="ECO:0000313" key="2">
    <source>
        <dbReference type="EMBL" id="CAF1088918.1"/>
    </source>
</evidence>